<dbReference type="GO" id="GO:0005737">
    <property type="term" value="C:cytoplasm"/>
    <property type="evidence" value="ECO:0007669"/>
    <property type="project" value="TreeGrafter"/>
</dbReference>
<dbReference type="GO" id="GO:0042026">
    <property type="term" value="P:protein refolding"/>
    <property type="evidence" value="ECO:0007669"/>
    <property type="project" value="TreeGrafter"/>
</dbReference>
<gene>
    <name evidence="4" type="ORF">GOC74_12790</name>
</gene>
<keyword evidence="2" id="KW-0812">Transmembrane</keyword>
<dbReference type="Pfam" id="PF00226">
    <property type="entry name" value="DnaJ"/>
    <property type="match status" value="1"/>
</dbReference>
<dbReference type="SMART" id="SM00271">
    <property type="entry name" value="DnaJ"/>
    <property type="match status" value="1"/>
</dbReference>
<feature type="region of interest" description="Disordered" evidence="1">
    <location>
        <begin position="75"/>
        <end position="185"/>
    </location>
</feature>
<dbReference type="CDD" id="cd06257">
    <property type="entry name" value="DnaJ"/>
    <property type="match status" value="1"/>
</dbReference>
<feature type="transmembrane region" description="Helical" evidence="2">
    <location>
        <begin position="232"/>
        <end position="254"/>
    </location>
</feature>
<dbReference type="RefSeq" id="WP_170094453.1">
    <property type="nucleotide sequence ID" value="NZ_WOYG01000001.1"/>
</dbReference>
<feature type="compositionally biased region" description="Basic and acidic residues" evidence="1">
    <location>
        <begin position="120"/>
        <end position="137"/>
    </location>
</feature>
<dbReference type="Gene3D" id="1.10.287.110">
    <property type="entry name" value="DnaJ domain"/>
    <property type="match status" value="1"/>
</dbReference>
<feature type="domain" description="J" evidence="3">
    <location>
        <begin position="4"/>
        <end position="68"/>
    </location>
</feature>
<feature type="compositionally biased region" description="Basic and acidic residues" evidence="1">
    <location>
        <begin position="172"/>
        <end position="181"/>
    </location>
</feature>
<dbReference type="AlphaFoldDB" id="A0A847UHR4"/>
<dbReference type="PANTHER" id="PTHR43096:SF58">
    <property type="entry name" value="CHAPERONE DNAJ-DOMAIN SUPERFAMILY PROTEIN"/>
    <property type="match status" value="1"/>
</dbReference>
<dbReference type="SUPFAM" id="SSF46565">
    <property type="entry name" value="Chaperone J-domain"/>
    <property type="match status" value="1"/>
</dbReference>
<dbReference type="PROSITE" id="PS50076">
    <property type="entry name" value="DNAJ_2"/>
    <property type="match status" value="1"/>
</dbReference>
<comment type="caution">
    <text evidence="4">The sequence shown here is derived from an EMBL/GenBank/DDBJ whole genome shotgun (WGS) entry which is preliminary data.</text>
</comment>
<evidence type="ECO:0000313" key="4">
    <source>
        <dbReference type="EMBL" id="NLV10801.1"/>
    </source>
</evidence>
<keyword evidence="2" id="KW-1133">Transmembrane helix</keyword>
<accession>A0A847UHR4</accession>
<reference evidence="4" key="1">
    <citation type="submission" date="2019-12" db="EMBL/GenBank/DDBJ databases">
        <title>Whole-genome sequence of Halomicrobium mukohataei pws1.</title>
        <authorList>
            <person name="Verma D.K."/>
            <person name="Gopal K."/>
            <person name="Prasad E.S."/>
        </authorList>
    </citation>
    <scope>NUCLEOTIDE SEQUENCE</scope>
    <source>
        <strain evidence="4">Pws1</strain>
    </source>
</reference>
<feature type="transmembrane region" description="Helical" evidence="2">
    <location>
        <begin position="261"/>
        <end position="280"/>
    </location>
</feature>
<dbReference type="PRINTS" id="PR00625">
    <property type="entry name" value="JDOMAIN"/>
</dbReference>
<organism evidence="4 5">
    <name type="scientific">Halomicrobium mukohataei</name>
    <dbReference type="NCBI Taxonomy" id="57705"/>
    <lineage>
        <taxon>Archaea</taxon>
        <taxon>Methanobacteriati</taxon>
        <taxon>Methanobacteriota</taxon>
        <taxon>Stenosarchaea group</taxon>
        <taxon>Halobacteria</taxon>
        <taxon>Halobacteriales</taxon>
        <taxon>Haloarculaceae</taxon>
        <taxon>Halomicrobium</taxon>
    </lineage>
</organism>
<evidence type="ECO:0000313" key="5">
    <source>
        <dbReference type="Proteomes" id="UP000608662"/>
    </source>
</evidence>
<dbReference type="OrthoDB" id="11397at2157"/>
<feature type="region of interest" description="Disordered" evidence="1">
    <location>
        <begin position="1"/>
        <end position="45"/>
    </location>
</feature>
<proteinExistence type="predicted"/>
<feature type="compositionally biased region" description="Polar residues" evidence="1">
    <location>
        <begin position="105"/>
        <end position="118"/>
    </location>
</feature>
<evidence type="ECO:0000256" key="1">
    <source>
        <dbReference type="SAM" id="MobiDB-lite"/>
    </source>
</evidence>
<dbReference type="PANTHER" id="PTHR43096">
    <property type="entry name" value="DNAJ HOMOLOG 1, MITOCHONDRIAL-RELATED"/>
    <property type="match status" value="1"/>
</dbReference>
<dbReference type="InterPro" id="IPR001623">
    <property type="entry name" value="DnaJ_domain"/>
</dbReference>
<dbReference type="Proteomes" id="UP000608662">
    <property type="component" value="Unassembled WGS sequence"/>
</dbReference>
<name>A0A847UHR4_9EURY</name>
<evidence type="ECO:0000256" key="2">
    <source>
        <dbReference type="SAM" id="Phobius"/>
    </source>
</evidence>
<feature type="transmembrane region" description="Helical" evidence="2">
    <location>
        <begin position="286"/>
        <end position="305"/>
    </location>
</feature>
<sequence>MTETFYDVLGVDPDATTSDIEDAYRERLKETHPDHNDDADADEATQRVIEARNVLTDDDERARYDRLGHEAYVGADTAGSDHHHDARGAAARAAREAGWADSETEGPSESTAAGTNAGPSERRRRERTASERVRGARDATTGATAAGQTTAGTSTGSGASTGRTRPTGTSTRDSRQRERIYETGTASRQATYNVRHDVGSSGHSLRAFVADTPLSLAALTFVLYPIMVASTVFPPFPLVVNATVGLCALLLIGYLQSQPSVGVLVFGTWSLLVPLALVALGVPVTGLVGIVALGSVWLPFGFSLLTRSIVGR</sequence>
<feature type="compositionally biased region" description="Basic and acidic residues" evidence="1">
    <location>
        <begin position="22"/>
        <end position="38"/>
    </location>
</feature>
<evidence type="ECO:0000259" key="3">
    <source>
        <dbReference type="PROSITE" id="PS50076"/>
    </source>
</evidence>
<dbReference type="InterPro" id="IPR036869">
    <property type="entry name" value="J_dom_sf"/>
</dbReference>
<protein>
    <submittedName>
        <fullName evidence="4">DnaJ domain-containing protein</fullName>
    </submittedName>
</protein>
<feature type="compositionally biased region" description="Low complexity" evidence="1">
    <location>
        <begin position="138"/>
        <end position="171"/>
    </location>
</feature>
<dbReference type="GO" id="GO:0051082">
    <property type="term" value="F:unfolded protein binding"/>
    <property type="evidence" value="ECO:0007669"/>
    <property type="project" value="TreeGrafter"/>
</dbReference>
<dbReference type="EMBL" id="WOYG01000001">
    <property type="protein sequence ID" value="NLV10801.1"/>
    <property type="molecule type" value="Genomic_DNA"/>
</dbReference>
<feature type="compositionally biased region" description="Low complexity" evidence="1">
    <location>
        <begin position="88"/>
        <end position="101"/>
    </location>
</feature>
<keyword evidence="2" id="KW-0472">Membrane</keyword>